<dbReference type="PANTHER" id="PTHR23024">
    <property type="entry name" value="ARYLACETAMIDE DEACETYLASE"/>
    <property type="match status" value="1"/>
</dbReference>
<evidence type="ECO:0000313" key="6">
    <source>
        <dbReference type="Proteomes" id="UP000283530"/>
    </source>
</evidence>
<gene>
    <name evidence="5" type="ORF">CKAN_02174100</name>
</gene>
<evidence type="ECO:0000256" key="1">
    <source>
        <dbReference type="ARBA" id="ARBA00010515"/>
    </source>
</evidence>
<dbReference type="InterPro" id="IPR013094">
    <property type="entry name" value="AB_hydrolase_3"/>
</dbReference>
<dbReference type="Proteomes" id="UP000283530">
    <property type="component" value="Unassembled WGS sequence"/>
</dbReference>
<comment type="similarity">
    <text evidence="1">Belongs to the 'GDXG' lipolytic enzyme family.</text>
</comment>
<evidence type="ECO:0000256" key="2">
    <source>
        <dbReference type="ARBA" id="ARBA00022801"/>
    </source>
</evidence>
<dbReference type="InterPro" id="IPR033140">
    <property type="entry name" value="Lipase_GDXG_put_SER_AS"/>
</dbReference>
<dbReference type="PROSITE" id="PS01174">
    <property type="entry name" value="LIPASE_GDXG_SER"/>
    <property type="match status" value="1"/>
</dbReference>
<proteinExistence type="inferred from homology"/>
<dbReference type="GO" id="GO:0016787">
    <property type="term" value="F:hydrolase activity"/>
    <property type="evidence" value="ECO:0007669"/>
    <property type="project" value="UniProtKB-KW"/>
</dbReference>
<feature type="domain" description="Alpha/beta hydrolase fold-3" evidence="4">
    <location>
        <begin position="75"/>
        <end position="297"/>
    </location>
</feature>
<dbReference type="Pfam" id="PF07859">
    <property type="entry name" value="Abhydrolase_3"/>
    <property type="match status" value="2"/>
</dbReference>
<evidence type="ECO:0000256" key="3">
    <source>
        <dbReference type="PROSITE-ProRule" id="PRU10038"/>
    </source>
</evidence>
<dbReference type="AlphaFoldDB" id="A0A3S3QYA2"/>
<reference evidence="5 6" key="1">
    <citation type="journal article" date="2019" name="Nat. Plants">
        <title>Stout camphor tree genome fills gaps in understanding of flowering plant genome evolution.</title>
        <authorList>
            <person name="Chaw S.M."/>
            <person name="Liu Y.C."/>
            <person name="Wu Y.W."/>
            <person name="Wang H.Y."/>
            <person name="Lin C.I."/>
            <person name="Wu C.S."/>
            <person name="Ke H.M."/>
            <person name="Chang L.Y."/>
            <person name="Hsu C.Y."/>
            <person name="Yang H.T."/>
            <person name="Sudianto E."/>
            <person name="Hsu M.H."/>
            <person name="Wu K.P."/>
            <person name="Wang L.N."/>
            <person name="Leebens-Mack J.H."/>
            <person name="Tsai I.J."/>
        </authorList>
    </citation>
    <scope>NUCLEOTIDE SEQUENCE [LARGE SCALE GENOMIC DNA]</scope>
    <source>
        <strain evidence="6">cv. Chaw 1501</strain>
        <tissue evidence="5">Young leaves</tissue>
    </source>
</reference>
<dbReference type="PANTHER" id="PTHR23024:SF577">
    <property type="entry name" value="CARBOXYLESTERASE 2-RELATED"/>
    <property type="match status" value="1"/>
</dbReference>
<dbReference type="InterPro" id="IPR002168">
    <property type="entry name" value="Lipase_GDXG_HIS_AS"/>
</dbReference>
<feature type="domain" description="Alpha/beta hydrolase fold-3" evidence="4">
    <location>
        <begin position="379"/>
        <end position="601"/>
    </location>
</feature>
<sequence length="631" mass="68633">MDSNNEIAHDFAPFLRIYKDGSIERLLGTATVPPSDPDPQTGVSSKDLLIFPSTGVSARLYLPKQPPAPQKLPILVYFHGGGFCIETAFSATYHPFLNSLAADASILIVSVDYRRAPEHPIPAAYDDSWAAIQWVASHASGGSAATDVIDPWLTEHGDFSRLMVAGDSAGANISHHMAMRAKGSDLSIETAVLIHPFFWGVEPIGKEPKEAAHRGMVERIWKFVCPSSSGCDDPLMDPTAEGAPSLKELACRRVLVCVAEMDMLRDRGWKYHDALASSGWDGVVEMMESEGENHVFYLFNRTCENAQALMKLHDFAPFLRIYKDGSIERLLGTATVPASDPDPQTGVSSKDLLIFPSTGVSARLYLPKPPPTPQKLPILVYFHGGGFCLETAFSATYQSFLNSLATDASLLIVSVDYRRAPEHPIPAAYDDSWATIQWVASHATGGSAATDVIDPWLTEHGDFSRLMVAGDSAGANIAHQMAMRAKGSDLSIDSAVLIHPFFWGVEPIGKEPKEVAHRGMVEGIWKFVCPSSSGCDDPLIDPTAEGAPSLKGLACRRVLVCVAEMDILRDRGWKYHDALASSGWEGVVEMMESEGENHVFYLFNRSCENAQALMKRVATFLIGEGGGRPLL</sequence>
<dbReference type="Gene3D" id="3.40.50.1820">
    <property type="entry name" value="alpha/beta hydrolase"/>
    <property type="match status" value="2"/>
</dbReference>
<dbReference type="InterPro" id="IPR050466">
    <property type="entry name" value="Carboxylest/Gibb_receptor"/>
</dbReference>
<dbReference type="SUPFAM" id="SSF53474">
    <property type="entry name" value="alpha/beta-Hydrolases"/>
    <property type="match status" value="2"/>
</dbReference>
<dbReference type="PROSITE" id="PS01173">
    <property type="entry name" value="LIPASE_GDXG_HIS"/>
    <property type="match status" value="2"/>
</dbReference>
<keyword evidence="2" id="KW-0378">Hydrolase</keyword>
<feature type="active site" evidence="3">
    <location>
        <position position="472"/>
    </location>
</feature>
<dbReference type="OrthoDB" id="408631at2759"/>
<organism evidence="5 6">
    <name type="scientific">Cinnamomum micranthum f. kanehirae</name>
    <dbReference type="NCBI Taxonomy" id="337451"/>
    <lineage>
        <taxon>Eukaryota</taxon>
        <taxon>Viridiplantae</taxon>
        <taxon>Streptophyta</taxon>
        <taxon>Embryophyta</taxon>
        <taxon>Tracheophyta</taxon>
        <taxon>Spermatophyta</taxon>
        <taxon>Magnoliopsida</taxon>
        <taxon>Magnoliidae</taxon>
        <taxon>Laurales</taxon>
        <taxon>Lauraceae</taxon>
        <taxon>Cinnamomum</taxon>
    </lineage>
</organism>
<protein>
    <submittedName>
        <fullName evidence="5">Tuliposide A-converting enzyme 1, chloroplastic</fullName>
    </submittedName>
</protein>
<comment type="caution">
    <text evidence="5">The sequence shown here is derived from an EMBL/GenBank/DDBJ whole genome shotgun (WGS) entry which is preliminary data.</text>
</comment>
<evidence type="ECO:0000259" key="4">
    <source>
        <dbReference type="Pfam" id="PF07859"/>
    </source>
</evidence>
<evidence type="ECO:0000313" key="5">
    <source>
        <dbReference type="EMBL" id="RWR92527.1"/>
    </source>
</evidence>
<accession>A0A3S3QYA2</accession>
<dbReference type="STRING" id="337451.A0A3S3QYA2"/>
<keyword evidence="6" id="KW-1185">Reference proteome</keyword>
<dbReference type="EMBL" id="QPKB01000009">
    <property type="protein sequence ID" value="RWR92527.1"/>
    <property type="molecule type" value="Genomic_DNA"/>
</dbReference>
<dbReference type="InterPro" id="IPR029058">
    <property type="entry name" value="AB_hydrolase_fold"/>
</dbReference>
<name>A0A3S3QYA2_9MAGN</name>